<dbReference type="PANTHER" id="PTHR34315">
    <property type="match status" value="1"/>
</dbReference>
<comment type="caution">
    <text evidence="2">The sequence shown here is derived from an EMBL/GenBank/DDBJ whole genome shotgun (WGS) entry which is preliminary data.</text>
</comment>
<protein>
    <submittedName>
        <fullName evidence="2">Protocatechuate 3,4-dioxygenase</fullName>
    </submittedName>
</protein>
<dbReference type="EMBL" id="JAQNDN010000013">
    <property type="protein sequence ID" value="MDC0670411.1"/>
    <property type="molecule type" value="Genomic_DNA"/>
</dbReference>
<accession>A0ABT5B8G5</accession>
<reference evidence="2 3" key="1">
    <citation type="submission" date="2022-11" db="EMBL/GenBank/DDBJ databases">
        <title>Minimal conservation of predation-associated metabolite biosynthetic gene clusters underscores biosynthetic potential of Myxococcota including descriptions for ten novel species: Archangium lansinium sp. nov., Myxococcus landrumus sp. nov., Nannocystis bai.</title>
        <authorList>
            <person name="Ahearne A."/>
            <person name="Stevens C."/>
            <person name="Dowd S."/>
        </authorList>
    </citation>
    <scope>NUCLEOTIDE SEQUENCE [LARGE SCALE GENOMIC DNA]</scope>
    <source>
        <strain evidence="2 3">NCELM</strain>
    </source>
</reference>
<name>A0ABT5B8G5_9BACT</name>
<organism evidence="2 3">
    <name type="scientific">Nannocystis radixulma</name>
    <dbReference type="NCBI Taxonomy" id="2995305"/>
    <lineage>
        <taxon>Bacteria</taxon>
        <taxon>Pseudomonadati</taxon>
        <taxon>Myxococcota</taxon>
        <taxon>Polyangia</taxon>
        <taxon>Nannocystales</taxon>
        <taxon>Nannocystaceae</taxon>
        <taxon>Nannocystis</taxon>
    </lineage>
</organism>
<feature type="compositionally biased region" description="Low complexity" evidence="1">
    <location>
        <begin position="39"/>
        <end position="90"/>
    </location>
</feature>
<evidence type="ECO:0000256" key="1">
    <source>
        <dbReference type="SAM" id="MobiDB-lite"/>
    </source>
</evidence>
<dbReference type="RefSeq" id="WP_272000232.1">
    <property type="nucleotide sequence ID" value="NZ_JAQNDN010000013.1"/>
</dbReference>
<feature type="region of interest" description="Disordered" evidence="1">
    <location>
        <begin position="1"/>
        <end position="20"/>
    </location>
</feature>
<sequence length="341" mass="35148">MTSQQTHRRPTRREFALGALGGTAAAVLTACGGSGGGDTDTTSTTDPTDTTGTTSGSEATTGPTSTGAPTTGDSDAGTTGDPTGDTTGDTTGAACGNATAWATGGTAAMTMKHCYPDPFAGGVSECVLMCETTAGPCTADTLERQDVSEGFSGLPVRLALLVVAADTCAPIANAKVEIWHTQRTGVYSGVTPSGAFCYGDDPDAENYLYFRGTQTTDAAGRVDFDTCFPGWYSGRAIHIHFRVYVDDALHATSQLFFADELNAEIFAEHAEYAEFGQPNTTNNADNIIGGEADMTNYLCTTARMPDGAMLASKVIAIRSSLDQPTCQTQGGGGGMMPPPMP</sequence>
<proteinExistence type="predicted"/>
<dbReference type="SUPFAM" id="SSF49482">
    <property type="entry name" value="Aromatic compound dioxygenase"/>
    <property type="match status" value="1"/>
</dbReference>
<dbReference type="PANTHER" id="PTHR34315:SF1">
    <property type="entry name" value="INTRADIOL RING-CLEAVAGE DIOXYGENASES DOMAIN-CONTAINING PROTEIN-RELATED"/>
    <property type="match status" value="1"/>
</dbReference>
<evidence type="ECO:0000313" key="3">
    <source>
        <dbReference type="Proteomes" id="UP001217838"/>
    </source>
</evidence>
<dbReference type="InterPro" id="IPR015889">
    <property type="entry name" value="Intradiol_dOase_core"/>
</dbReference>
<feature type="compositionally biased region" description="Basic residues" evidence="1">
    <location>
        <begin position="1"/>
        <end position="11"/>
    </location>
</feature>
<keyword evidence="3" id="KW-1185">Reference proteome</keyword>
<dbReference type="Gene3D" id="2.60.130.10">
    <property type="entry name" value="Aromatic compound dioxygenase"/>
    <property type="match status" value="1"/>
</dbReference>
<gene>
    <name evidence="2" type="ORF">POL58_21830</name>
</gene>
<evidence type="ECO:0000313" key="2">
    <source>
        <dbReference type="EMBL" id="MDC0670411.1"/>
    </source>
</evidence>
<dbReference type="Proteomes" id="UP001217838">
    <property type="component" value="Unassembled WGS sequence"/>
</dbReference>
<feature type="region of interest" description="Disordered" evidence="1">
    <location>
        <begin position="28"/>
        <end position="90"/>
    </location>
</feature>